<evidence type="ECO:0000313" key="9">
    <source>
        <dbReference type="EnsemblPlants" id="ONIVA07G06930.1"/>
    </source>
</evidence>
<reference evidence="9" key="2">
    <citation type="submission" date="2018-04" db="EMBL/GenBank/DDBJ databases">
        <title>OnivRS2 (Oryza nivara Reference Sequence Version 2).</title>
        <authorList>
            <person name="Zhang J."/>
            <person name="Kudrna D."/>
            <person name="Lee S."/>
            <person name="Talag J."/>
            <person name="Rajasekar S."/>
            <person name="Welchert J."/>
            <person name="Hsing Y.-I."/>
            <person name="Wing R.A."/>
        </authorList>
    </citation>
    <scope>NUCLEOTIDE SEQUENCE [LARGE SCALE GENOMIC DNA]</scope>
    <source>
        <strain evidence="9">SL10</strain>
    </source>
</reference>
<comment type="function">
    <text evidence="7">Glucosyltransferase involved in the last step of benzoxazinoid glucoside biosynthesis. Catalyzes the glucosylation of hydroxamic acids utilizing UDP-glucose as glucose doner, reducing the toxicity of these natural insecticides for storage. Can use DIMBOA and DIBOA as substrates, HMBOA (2-hydroxy-7-methoxy-2H-1,4-benzoxazin-3(4H)-one) and HBOA (2-hydroxy-2H-1,4-benzoxazin-3(4H)-one) with a lower efficiency, but not indole acetic acid or quercitin.</text>
</comment>
<dbReference type="EnsemblPlants" id="ONIVA07G06930.1">
    <property type="protein sequence ID" value="ONIVA07G06930.1"/>
    <property type="gene ID" value="ONIVA07G06930"/>
</dbReference>
<sequence>MAAISPASDGVGRRRRRVLMFPIPFQGHVTPMLQLADVLRSRAGLAVTVFHAPVNAPAAAEQSAAEEDYRFVTVGAGVAGEAAALMPTGGSGSDFAGALMRLDALLRAPFDDALRQALLADDEEEAAATCLVVDSNLRGVQEVAERRGVRTLALRTGGACCLVAYMAFPELCGKGVLPPLSRDQLQLDMPLDELPPLRLRDMMFSATTTHGTMATCLERLLDSARCSSGVILNTFDDLENSDLRKIANGLSVPVYAIGPLHKISIGQESSLLTQDQSCLEWLDKQEAESVLYVSFGSLASMDSQELLETAWGLVDSEIPFLWVIRPNSVQGSEQTCLPDGFEEATRGRGMVVSWAPQQDVLKHRAVGGFWTHNGWNSTLESICDGVPMICRPQFADQMINARYVQEVWKIGFELEGKLERRMIERAVRRLLCSEEGKEMRHRAKDLKNKATTCIEKGGSSNTAIDMLVNLIMCILMPRESIVGAESGVNLGEYDVRTNRRSSGILRLIKEQLHAAVAAGAGHRRRRVLFLPLPLQGHINPMFHLASVLHARGFAVTVFHLQPAGVNAPDASLHPAFDFVPVPADGDGDGAGGDYLEATLAGILDVNRRCEAPFRERLAALLEEAAPAGGGDVACLVADAHLLTLMDVARRLGVPTLALRTGSAASFRVFAAHRMLRDMGYLPARESELDAPVTVLPPAPYRVRDVMLTAGFGGHAQDQIYELVSRAVEAVRTSSGLILNTFDALEHDELAALRRDLDVPVFDVGPLHKLSPTAPPSSLLRQDRGCLEWLDSQAPASVLYVSFGSIASVSAGELVEAAWGIANSGHPFLWVLRPGLVRGAAAAAALPDGFDAVTRGRGAVVSWAPQEEVLAHPATAAFWTHCGWNSTLESVCAGVPMLLRPCFGDQPGNARYAERVWRAGLALDGGGGELERGKVEAAIRRLMEEDDAAGMRRRAGELKSRAAECITKAGSSCLIIDKLVNHILSI</sequence>
<dbReference type="Pfam" id="PF00201">
    <property type="entry name" value="UDPGT"/>
    <property type="match status" value="2"/>
</dbReference>
<comment type="similarity">
    <text evidence="2">Belongs to the UDP-glycosyltransferase family.</text>
</comment>
<dbReference type="PANTHER" id="PTHR11926:SF1494">
    <property type="entry name" value="FLAVONOL 3-O-GLUCOSYLTRANSFERASE UGT76E12-RELATED"/>
    <property type="match status" value="1"/>
</dbReference>
<organism evidence="9">
    <name type="scientific">Oryza nivara</name>
    <name type="common">Indian wild rice</name>
    <name type="synonym">Oryza sativa f. spontanea</name>
    <dbReference type="NCBI Taxonomy" id="4536"/>
    <lineage>
        <taxon>Eukaryota</taxon>
        <taxon>Viridiplantae</taxon>
        <taxon>Streptophyta</taxon>
        <taxon>Embryophyta</taxon>
        <taxon>Tracheophyta</taxon>
        <taxon>Spermatophyta</taxon>
        <taxon>Magnoliopsida</taxon>
        <taxon>Liliopsida</taxon>
        <taxon>Poales</taxon>
        <taxon>Poaceae</taxon>
        <taxon>BOP clade</taxon>
        <taxon>Oryzoideae</taxon>
        <taxon>Oryzeae</taxon>
        <taxon>Oryzinae</taxon>
        <taxon>Oryza</taxon>
    </lineage>
</organism>
<proteinExistence type="inferred from homology"/>
<dbReference type="eggNOG" id="KOG1192">
    <property type="taxonomic scope" value="Eukaryota"/>
</dbReference>
<evidence type="ECO:0000256" key="8">
    <source>
        <dbReference type="ARBA" id="ARBA00066799"/>
    </source>
</evidence>
<dbReference type="FunFam" id="3.40.50.2000:FF:000120">
    <property type="entry name" value="UDP-glycosyltransferase 76C1"/>
    <property type="match status" value="1"/>
</dbReference>
<dbReference type="InterPro" id="IPR002213">
    <property type="entry name" value="UDP_glucos_trans"/>
</dbReference>
<evidence type="ECO:0000256" key="3">
    <source>
        <dbReference type="ARBA" id="ARBA00022676"/>
    </source>
</evidence>
<dbReference type="FunFam" id="3.40.50.2000:FF:000199">
    <property type="entry name" value="UDP-glycosyltransferase 76C1"/>
    <property type="match status" value="1"/>
</dbReference>
<accession>A0A0E0HYH5</accession>
<dbReference type="FunFam" id="3.40.50.2000:FF:000040">
    <property type="entry name" value="UDP-glycosyltransferase 76C1"/>
    <property type="match status" value="2"/>
</dbReference>
<keyword evidence="3" id="KW-0328">Glycosyltransferase</keyword>
<dbReference type="OMA" id="MIEESQF"/>
<dbReference type="EC" id="2.4.1.202" evidence="8"/>
<reference evidence="9" key="1">
    <citation type="submission" date="2015-04" db="UniProtKB">
        <authorList>
            <consortium name="EnsemblPlants"/>
        </authorList>
    </citation>
    <scope>IDENTIFICATION</scope>
    <source>
        <strain evidence="9">SL10</strain>
    </source>
</reference>
<dbReference type="Gramene" id="ONIVA07G06930.1">
    <property type="protein sequence ID" value="ONIVA07G06930.1"/>
    <property type="gene ID" value="ONIVA07G06930"/>
</dbReference>
<dbReference type="AlphaFoldDB" id="A0A0E0HYH5"/>
<evidence type="ECO:0000256" key="1">
    <source>
        <dbReference type="ARBA" id="ARBA00001913"/>
    </source>
</evidence>
<dbReference type="Gene3D" id="3.40.50.2000">
    <property type="entry name" value="Glycogen Phosphorylase B"/>
    <property type="match status" value="4"/>
</dbReference>
<comment type="catalytic activity">
    <reaction evidence="5">
        <text>DIBOA + UDP-alpha-D-glucose = DIBOA beta-D-glucoside + UDP + H(+)</text>
        <dbReference type="Rhea" id="RHEA:33955"/>
        <dbReference type="ChEBI" id="CHEBI:15378"/>
        <dbReference type="ChEBI" id="CHEBI:58223"/>
        <dbReference type="ChEBI" id="CHEBI:58885"/>
        <dbReference type="ChEBI" id="CHEBI:63558"/>
        <dbReference type="ChEBI" id="CHEBI:63670"/>
        <dbReference type="EC" id="2.4.1.202"/>
    </reaction>
</comment>
<evidence type="ECO:0000256" key="4">
    <source>
        <dbReference type="ARBA" id="ARBA00022679"/>
    </source>
</evidence>
<dbReference type="GO" id="GO:0080044">
    <property type="term" value="F:quercetin 7-O-glucosyltransferase activity"/>
    <property type="evidence" value="ECO:0007669"/>
    <property type="project" value="TreeGrafter"/>
</dbReference>
<dbReference type="Proteomes" id="UP000006591">
    <property type="component" value="Chromosome 7"/>
</dbReference>
<name>A0A0E0HYH5_ORYNI</name>
<dbReference type="GO" id="GO:0047254">
    <property type="term" value="F:2,4-dihydroxy-7-methoxy-2H-1,4-benzoxazin-3(4H)-one 2-D-glucosyltransferase activity"/>
    <property type="evidence" value="ECO:0007669"/>
    <property type="project" value="UniProtKB-EC"/>
</dbReference>
<dbReference type="SUPFAM" id="SSF53756">
    <property type="entry name" value="UDP-Glycosyltransferase/glycogen phosphorylase"/>
    <property type="match status" value="2"/>
</dbReference>
<evidence type="ECO:0000313" key="10">
    <source>
        <dbReference type="Proteomes" id="UP000006591"/>
    </source>
</evidence>
<comment type="cofactor">
    <cofactor evidence="1">
        <name>Ca(2+)</name>
        <dbReference type="ChEBI" id="CHEBI:29108"/>
    </cofactor>
</comment>
<evidence type="ECO:0000256" key="5">
    <source>
        <dbReference type="ARBA" id="ARBA00051876"/>
    </source>
</evidence>
<evidence type="ECO:0000256" key="6">
    <source>
        <dbReference type="ARBA" id="ARBA00052327"/>
    </source>
</evidence>
<protein>
    <recommendedName>
        <fullName evidence="8">2,4-dihydroxy-7-methoxy-2H-1,4-benzoxazin-3(4H)-one 2-D-glucosyltransferase</fullName>
        <ecNumber evidence="8">2.4.1.202</ecNumber>
    </recommendedName>
</protein>
<dbReference type="GO" id="GO:0080043">
    <property type="term" value="F:quercetin 3-O-glucosyltransferase activity"/>
    <property type="evidence" value="ECO:0007669"/>
    <property type="project" value="TreeGrafter"/>
</dbReference>
<dbReference type="PANTHER" id="PTHR11926">
    <property type="entry name" value="GLUCOSYL/GLUCURONOSYL TRANSFERASES"/>
    <property type="match status" value="1"/>
</dbReference>
<evidence type="ECO:0000256" key="7">
    <source>
        <dbReference type="ARBA" id="ARBA00058304"/>
    </source>
</evidence>
<dbReference type="HOGENOM" id="CLU_001724_8_3_1"/>
<keyword evidence="10" id="KW-1185">Reference proteome</keyword>
<evidence type="ECO:0000256" key="2">
    <source>
        <dbReference type="ARBA" id="ARBA00009995"/>
    </source>
</evidence>
<keyword evidence="4" id="KW-0808">Transferase</keyword>
<comment type="catalytic activity">
    <reaction evidence="6">
        <text>DIMBOA + UDP-alpha-D-glucose = DIMBOA beta-D-glucoside + UDP + H(+)</text>
        <dbReference type="Rhea" id="RHEA:15541"/>
        <dbReference type="ChEBI" id="CHEBI:15378"/>
        <dbReference type="ChEBI" id="CHEBI:18048"/>
        <dbReference type="ChEBI" id="CHEBI:37573"/>
        <dbReference type="ChEBI" id="CHEBI:58223"/>
        <dbReference type="ChEBI" id="CHEBI:58885"/>
        <dbReference type="EC" id="2.4.1.202"/>
    </reaction>
</comment>
<dbReference type="CDD" id="cd03784">
    <property type="entry name" value="GT1_Gtf-like"/>
    <property type="match status" value="2"/>
</dbReference>